<keyword evidence="1" id="KW-1133">Transmembrane helix</keyword>
<dbReference type="Proteomes" id="UP000054289">
    <property type="component" value="Unassembled WGS sequence"/>
</dbReference>
<keyword evidence="1" id="KW-0472">Membrane</keyword>
<dbReference type="OMA" id="YELIFSC"/>
<protein>
    <recommendedName>
        <fullName evidence="4">Transmembrane protein</fullName>
    </recommendedName>
</protein>
<dbReference type="AlphaFoldDB" id="A0A0L7K9K2"/>
<gene>
    <name evidence="2" type="ORF">PFHG_01557</name>
</gene>
<evidence type="ECO:0008006" key="4">
    <source>
        <dbReference type="Google" id="ProtNLM"/>
    </source>
</evidence>
<reference evidence="3" key="2">
    <citation type="submission" date="2006-03" db="EMBL/GenBank/DDBJ databases">
        <title>The genome sequence of the Plasmodium falciparum HB3.</title>
        <authorList>
            <consortium name="The Broad Institute Genome Sequencing Platform"/>
            <person name="Birren B."/>
            <person name="Lander E."/>
            <person name="Galagan J."/>
            <person name="Nusbaum C."/>
            <person name="Devon K."/>
            <person name="Henn M."/>
            <person name="Jaffe D."/>
            <person name="Butler J."/>
            <person name="Alvarez P."/>
            <person name="Gnerre S."/>
            <person name="Grabherr M."/>
            <person name="Kleber M."/>
            <person name="Mauceli E."/>
            <person name="Brockman W."/>
            <person name="MacCallum I.A."/>
            <person name="Rounsley S."/>
            <person name="Young S."/>
            <person name="LaButti K."/>
            <person name="Pushparaj V."/>
            <person name="DeCaprio D."/>
            <person name="Crawford M."/>
            <person name="Koehrsen M."/>
            <person name="Engels R."/>
            <person name="Montgomery P."/>
            <person name="Pearson M."/>
            <person name="Howarth C."/>
            <person name="Larson L."/>
            <person name="Luoma S."/>
            <person name="White J."/>
            <person name="Kodira C."/>
            <person name="Zeng Q."/>
            <person name="Oleary S."/>
            <person name="Yandava C."/>
            <person name="Alvarado L."/>
            <person name="Wirth D."/>
            <person name="Volkman S."/>
            <person name="Hartl D."/>
        </authorList>
    </citation>
    <scope>NUCLEOTIDE SEQUENCE [LARGE SCALE GENOMIC DNA]</scope>
</reference>
<proteinExistence type="predicted"/>
<feature type="transmembrane region" description="Helical" evidence="1">
    <location>
        <begin position="26"/>
        <end position="51"/>
    </location>
</feature>
<dbReference type="KEGG" id="pfh:PFHG_01557"/>
<accession>A0A0L7K9K2</accession>
<evidence type="ECO:0000313" key="2">
    <source>
        <dbReference type="EMBL" id="KOB59765.1"/>
    </source>
</evidence>
<dbReference type="EMBL" id="CH671944">
    <property type="protein sequence ID" value="KOB59765.1"/>
    <property type="molecule type" value="Genomic_DNA"/>
</dbReference>
<sequence>MGREQNYKKKTFKNESHEKKIVNKKIIFFNMIYLMVLFVVCFIGGILLGFLTTSYTSEINIIQNEDNVFQFLLKNEKIIIGGKLNIKFRVDNKTMLSYVFNSESVKYFYYPVGQNSNCLLYNGGEQKKEKEILHICLEEKSANQEPLKYKSEISTPLYNDENIFPTKLTINVDYNILHSSSKVHTLPLHIGYEISQDYKNEVQPMYNDCKRFHKIYFSVKLDQLYMSNELRKIYNDKSYEFVFYCNCYMDDKVHAYFNAKPVYKNVILKNLRNNPKLLN</sequence>
<evidence type="ECO:0000256" key="1">
    <source>
        <dbReference type="SAM" id="Phobius"/>
    </source>
</evidence>
<reference evidence="2 3" key="1">
    <citation type="submission" date="2006-03" db="EMBL/GenBank/DDBJ databases">
        <title>Annotation of Plasmodium falciparum HB3.</title>
        <authorList>
            <consortium name="The Broad Institute Genome Sequencing Platform"/>
            <person name="Volkman S.K."/>
            <person name="Neafsey D.E."/>
            <person name="Dash A.P."/>
            <person name="Chitnis C.E."/>
            <person name="Hartl D.L."/>
            <person name="Young S.K."/>
            <person name="Zeng Q."/>
            <person name="Koehrsen M."/>
            <person name="Alvarado L."/>
            <person name="Berlin A."/>
            <person name="Borenstein D."/>
            <person name="Chapman S.B."/>
            <person name="Chen Z."/>
            <person name="Engels R."/>
            <person name="Freedman E."/>
            <person name="Gellesch M."/>
            <person name="Goldberg J."/>
            <person name="Griggs A."/>
            <person name="Gujja S."/>
            <person name="Heilman E.R."/>
            <person name="Heiman D.I."/>
            <person name="Howarth C."/>
            <person name="Jen D."/>
            <person name="Larson L."/>
            <person name="Mehta T."/>
            <person name="Neiman D."/>
            <person name="Park D."/>
            <person name="Pearson M."/>
            <person name="Roberts A."/>
            <person name="Saif S."/>
            <person name="Shea T."/>
            <person name="Shenoy N."/>
            <person name="Sisk P."/>
            <person name="Stolte C."/>
            <person name="Sykes S."/>
            <person name="Walk T."/>
            <person name="White J."/>
            <person name="Yandava C."/>
            <person name="Haas B."/>
            <person name="Henn M.R."/>
            <person name="Nusbaum C."/>
            <person name="Birren B."/>
        </authorList>
    </citation>
    <scope>NUCLEOTIDE SEQUENCE [LARGE SCALE GENOMIC DNA]</scope>
    <source>
        <strain evidence="2">HB3</strain>
    </source>
</reference>
<evidence type="ECO:0000313" key="3">
    <source>
        <dbReference type="Proteomes" id="UP000054289"/>
    </source>
</evidence>
<dbReference type="OrthoDB" id="371576at2759"/>
<keyword evidence="1" id="KW-0812">Transmembrane</keyword>
<organism evidence="2 3">
    <name type="scientific">Plasmodium falciparum (isolate HB3)</name>
    <dbReference type="NCBI Taxonomy" id="137071"/>
    <lineage>
        <taxon>Eukaryota</taxon>
        <taxon>Sar</taxon>
        <taxon>Alveolata</taxon>
        <taxon>Apicomplexa</taxon>
        <taxon>Aconoidasida</taxon>
        <taxon>Haemosporida</taxon>
        <taxon>Plasmodiidae</taxon>
        <taxon>Plasmodium</taxon>
        <taxon>Plasmodium (Laverania)</taxon>
    </lineage>
</organism>
<name>A0A0L7K9K2_PLAFX</name>